<evidence type="ECO:0000313" key="2">
    <source>
        <dbReference type="EMBL" id="AQT67095.1"/>
    </source>
</evidence>
<accession>A0A1U9NH17</accession>
<keyword evidence="1" id="KW-1133">Transmembrane helix</keyword>
<feature type="transmembrane region" description="Helical" evidence="1">
    <location>
        <begin position="41"/>
        <end position="66"/>
    </location>
</feature>
<sequence length="99" mass="11363">MFFRFSTNRFSQATNSIAATVFIVGMLLLGFSLFIFAVPELIGYIVAALFFLAGVSVLGYAVRLFIMAHQFNRRMGQDRGDRSYRRNVEIHVPDEDRDY</sequence>
<dbReference type="AlphaFoldDB" id="A0A1U9NH17"/>
<gene>
    <name evidence="2" type="ORF">STSP2_00235</name>
</gene>
<evidence type="ECO:0000256" key="1">
    <source>
        <dbReference type="SAM" id="Phobius"/>
    </source>
</evidence>
<dbReference type="Proteomes" id="UP000189674">
    <property type="component" value="Chromosome"/>
</dbReference>
<organism evidence="2 3">
    <name type="scientific">Anaerohalosphaera lusitana</name>
    <dbReference type="NCBI Taxonomy" id="1936003"/>
    <lineage>
        <taxon>Bacteria</taxon>
        <taxon>Pseudomonadati</taxon>
        <taxon>Planctomycetota</taxon>
        <taxon>Phycisphaerae</taxon>
        <taxon>Sedimentisphaerales</taxon>
        <taxon>Anaerohalosphaeraceae</taxon>
        <taxon>Anaerohalosphaera</taxon>
    </lineage>
</organism>
<dbReference type="STRING" id="1936003.STSP2_00235"/>
<keyword evidence="1" id="KW-0472">Membrane</keyword>
<feature type="transmembrane region" description="Helical" evidence="1">
    <location>
        <begin position="12"/>
        <end position="35"/>
    </location>
</feature>
<keyword evidence="3" id="KW-1185">Reference proteome</keyword>
<protein>
    <submittedName>
        <fullName evidence="2">Uncharacterized protein</fullName>
    </submittedName>
</protein>
<evidence type="ECO:0000313" key="3">
    <source>
        <dbReference type="Proteomes" id="UP000189674"/>
    </source>
</evidence>
<keyword evidence="1" id="KW-0812">Transmembrane</keyword>
<proteinExistence type="predicted"/>
<dbReference type="EMBL" id="CP019791">
    <property type="protein sequence ID" value="AQT67095.1"/>
    <property type="molecule type" value="Genomic_DNA"/>
</dbReference>
<reference evidence="3" key="1">
    <citation type="submission" date="2017-02" db="EMBL/GenBank/DDBJ databases">
        <title>Comparative genomics and description of representatives of a novel lineage of planctomycetes thriving in anoxic sediments.</title>
        <authorList>
            <person name="Spring S."/>
            <person name="Bunk B."/>
            <person name="Sproer C."/>
        </authorList>
    </citation>
    <scope>NUCLEOTIDE SEQUENCE [LARGE SCALE GENOMIC DNA]</scope>
    <source>
        <strain evidence="3">ST-NAGAB-D1</strain>
    </source>
</reference>
<dbReference type="RefSeq" id="WP_146659052.1">
    <property type="nucleotide sequence ID" value="NZ_CP019791.1"/>
</dbReference>
<dbReference type="KEGG" id="alus:STSP2_00235"/>
<name>A0A1U9NH17_9BACT</name>